<dbReference type="RefSeq" id="WP_063180818.1">
    <property type="nucleotide sequence ID" value="NZ_LQNT01000009.1"/>
</dbReference>
<evidence type="ECO:0008006" key="3">
    <source>
        <dbReference type="Google" id="ProtNLM"/>
    </source>
</evidence>
<organism evidence="1 2">
    <name type="scientific">Bhargavaea cecembensis</name>
    <dbReference type="NCBI Taxonomy" id="394098"/>
    <lineage>
        <taxon>Bacteria</taxon>
        <taxon>Bacillati</taxon>
        <taxon>Bacillota</taxon>
        <taxon>Bacilli</taxon>
        <taxon>Bacillales</taxon>
        <taxon>Caryophanaceae</taxon>
        <taxon>Bhargavaea</taxon>
    </lineage>
</organism>
<dbReference type="PANTHER" id="PTHR11440">
    <property type="entry name" value="LECITHIN-CHOLESTEROL ACYLTRANSFERASE-RELATED"/>
    <property type="match status" value="1"/>
</dbReference>
<dbReference type="EMBL" id="LQNT01000009">
    <property type="protein sequence ID" value="KZE38861.1"/>
    <property type="molecule type" value="Genomic_DNA"/>
</dbReference>
<evidence type="ECO:0000313" key="1">
    <source>
        <dbReference type="EMBL" id="KZE38861.1"/>
    </source>
</evidence>
<dbReference type="Proteomes" id="UP000076490">
    <property type="component" value="Unassembled WGS sequence"/>
</dbReference>
<comment type="caution">
    <text evidence="1">The sequence shown here is derived from an EMBL/GenBank/DDBJ whole genome shotgun (WGS) entry which is preliminary data.</text>
</comment>
<sequence>MNKLVVLIPGIMGSELAYKSYKVWPRFFPTNIGVYDKYLPIREDDNIQPAGLLSFTYRKAYDYLSEIEEVQVESFAYDWRKDNLSTVERLHEQLERIHHNYDEIYLVAHSMGGLLSRILLNVYYDEVYMGKIKKLITLGTPWCGSLDAYKTLRYGKSIPDTFPHSIVLTREQSKRLAKQFPSTYQLFPDTKYEERLRNEYDLPILNEGNKDVTINEIFNREEIASQFVRMGVTYESLIEDFKEVVNSPAQRTNRIEHHEIIGVGVTTLSSIHINNRNEASAHFKSGDGIVPVFSAESEFANKRYYVKNAKHGKLVKNSGALEIIEQLIKGTEVIKTETIPSNEEELRKTGLKSKVVRIAGPIVVTILKNGHPIYGFSDSYEYPDGELANELRIFTLDNTTYLIDENGEGLEQGEIVIEAYDEGEISITIEQYGEDQPKQTVAFETFVITPSAQAKLKVNQLITDSLLLLREGNQESFKEPRVL</sequence>
<accession>A0A163FKL1</accession>
<proteinExistence type="predicted"/>
<reference evidence="1 2" key="1">
    <citation type="submission" date="2016-01" db="EMBL/GenBank/DDBJ databases">
        <title>Whole genome sequencing of Bhargavaea cecembensis T14.</title>
        <authorList>
            <person name="Hong K.W."/>
        </authorList>
    </citation>
    <scope>NUCLEOTIDE SEQUENCE [LARGE SCALE GENOMIC DNA]</scope>
    <source>
        <strain evidence="1 2">T14</strain>
    </source>
</reference>
<name>A0A163FKL1_9BACL</name>
<dbReference type="AlphaFoldDB" id="A0A163FKL1"/>
<dbReference type="Pfam" id="PF02450">
    <property type="entry name" value="LCAT"/>
    <property type="match status" value="1"/>
</dbReference>
<protein>
    <recommendedName>
        <fullName evidence="3">Lecithin:cholesterol acyltransferase</fullName>
    </recommendedName>
</protein>
<dbReference type="GO" id="GO:0008374">
    <property type="term" value="F:O-acyltransferase activity"/>
    <property type="evidence" value="ECO:0007669"/>
    <property type="project" value="InterPro"/>
</dbReference>
<dbReference type="InterPro" id="IPR029058">
    <property type="entry name" value="AB_hydrolase_fold"/>
</dbReference>
<dbReference type="Gene3D" id="3.40.50.1820">
    <property type="entry name" value="alpha/beta hydrolase"/>
    <property type="match status" value="1"/>
</dbReference>
<gene>
    <name evidence="1" type="ORF">AV656_08140</name>
</gene>
<dbReference type="GO" id="GO:0006629">
    <property type="term" value="P:lipid metabolic process"/>
    <property type="evidence" value="ECO:0007669"/>
    <property type="project" value="InterPro"/>
</dbReference>
<dbReference type="InterPro" id="IPR003386">
    <property type="entry name" value="LACT/PDAT_acylTrfase"/>
</dbReference>
<dbReference type="SUPFAM" id="SSF53474">
    <property type="entry name" value="alpha/beta-Hydrolases"/>
    <property type="match status" value="1"/>
</dbReference>
<evidence type="ECO:0000313" key="2">
    <source>
        <dbReference type="Proteomes" id="UP000076490"/>
    </source>
</evidence>